<keyword evidence="1" id="KW-0677">Repeat</keyword>
<proteinExistence type="predicted"/>
<dbReference type="OrthoDB" id="1577640at2759"/>
<dbReference type="Proteomes" id="UP000247810">
    <property type="component" value="Unassembled WGS sequence"/>
</dbReference>
<dbReference type="PANTHER" id="PTHR10039:SF14">
    <property type="entry name" value="NACHT DOMAIN-CONTAINING PROTEIN"/>
    <property type="match status" value="1"/>
</dbReference>
<dbReference type="EMBL" id="KZ825865">
    <property type="protein sequence ID" value="PYH94786.1"/>
    <property type="molecule type" value="Genomic_DNA"/>
</dbReference>
<evidence type="ECO:0000256" key="1">
    <source>
        <dbReference type="ARBA" id="ARBA00022737"/>
    </source>
</evidence>
<reference evidence="3 4" key="1">
    <citation type="submission" date="2018-02" db="EMBL/GenBank/DDBJ databases">
        <title>The genomes of Aspergillus section Nigri reveals drivers in fungal speciation.</title>
        <authorList>
            <consortium name="DOE Joint Genome Institute"/>
            <person name="Vesth T.C."/>
            <person name="Nybo J."/>
            <person name="Theobald S."/>
            <person name="Brandl J."/>
            <person name="Frisvad J.C."/>
            <person name="Nielsen K.F."/>
            <person name="Lyhne E.K."/>
            <person name="Kogle M.E."/>
            <person name="Kuo A."/>
            <person name="Riley R."/>
            <person name="Clum A."/>
            <person name="Nolan M."/>
            <person name="Lipzen A."/>
            <person name="Salamov A."/>
            <person name="Henrissat B."/>
            <person name="Wiebenga A."/>
            <person name="De vries R.P."/>
            <person name="Grigoriev I.V."/>
            <person name="Mortensen U.H."/>
            <person name="Andersen M.R."/>
            <person name="Baker S.E."/>
        </authorList>
    </citation>
    <scope>NUCLEOTIDE SEQUENCE [LARGE SCALE GENOMIC DNA]</scope>
    <source>
        <strain evidence="3 4">CBS 707.79</strain>
    </source>
</reference>
<gene>
    <name evidence="3" type="ORF">BO71DRAFT_419092</name>
</gene>
<accession>A0A319DBI1</accession>
<dbReference type="Pfam" id="PF24883">
    <property type="entry name" value="NPHP3_N"/>
    <property type="match status" value="1"/>
</dbReference>
<organism evidence="3 4">
    <name type="scientific">Aspergillus ellipticus CBS 707.79</name>
    <dbReference type="NCBI Taxonomy" id="1448320"/>
    <lineage>
        <taxon>Eukaryota</taxon>
        <taxon>Fungi</taxon>
        <taxon>Dikarya</taxon>
        <taxon>Ascomycota</taxon>
        <taxon>Pezizomycotina</taxon>
        <taxon>Eurotiomycetes</taxon>
        <taxon>Eurotiomycetidae</taxon>
        <taxon>Eurotiales</taxon>
        <taxon>Aspergillaceae</taxon>
        <taxon>Aspergillus</taxon>
        <taxon>Aspergillus subgen. Circumdati</taxon>
    </lineage>
</organism>
<dbReference type="PANTHER" id="PTHR10039">
    <property type="entry name" value="AMELOGENIN"/>
    <property type="match status" value="1"/>
</dbReference>
<protein>
    <recommendedName>
        <fullName evidence="2">Nephrocystin 3-like N-terminal domain-containing protein</fullName>
    </recommendedName>
</protein>
<dbReference type="SUPFAM" id="SSF140860">
    <property type="entry name" value="Pseudo ankyrin repeat-like"/>
    <property type="match status" value="1"/>
</dbReference>
<evidence type="ECO:0000259" key="2">
    <source>
        <dbReference type="Pfam" id="PF24883"/>
    </source>
</evidence>
<sequence>MESYTWSISVVTWARLPESLVSLWEEHDRHNREPDQEKFSTVLHDVIGSYTGDRIFLIFDALDECPDNEVHERDLLFRILKDLLGKHRKKIHLLATSRFEENIRQTLDLEGFTIDLEHRMNDDVETFVNNALDQGKLSRWKEETGEPRRFLWADLQIKRLEKCKNESQIKKSLDKIPKTLQETYQRILDDIPQGEHGEARLILTWLSFSLAPLTPADVAAAVDYSHPEYVVETCTTYLVNVSPSNGTIKLAHFSVKEFLVSAAVQKINGYPLTAIDGHLDIANCALDELLKQTKALTKQPAHDLPLLNYAADYWDAHFSELTEPMVYLNWRSVALCDFSLDSWDPGYSAEPPIYLACKMGIPKIASCIVESVDLTRASCEEAETFLDMLLSLETLYNKPANGFVLLNEDIFTAAARNRESGNRLMCLLLDRQDKLEVPATERVLQAVVSNTRCGEEIMRILLDRRRNDIQITEALMRTVADNYKSNPGILTLVLQNFGSMVPLNQQIFISFVKRAPVEVVELLLRICGNEIQITEQMLVAAANSAHWKNGALFSLLRKRMAGIEITSELLQPLSFYKNGFECMKLLLAKCHQGLYLEYKLIHSVARKGSDDPMMRMLATMKAAYRKFGFPRQMIDLVRNNPESEIAISEKILCSVVYQNREKSALEYLLELDKNLPITEEVLVSAAMNDNIEALEFLFNKFPSVPVTDRLFKTTMGSRNLLPLWLKQGHHVQGYRIIGSLLEQNRLTFEELIKLLDQGLIEICDDLVDAVGTQEALVMAFGRHHAMEKLLNLRSVMKVTEEVVLKTLDKVLVDLKAFQMLTDRLGSAMPVTQQVLEHAFLNDQYRLFDLLLKEVRDFNPQKIWNAICRTISRNNQYRFAPFKRLRKAANALLKYGEFDLSQALLEFLPFRNENGGFVDFMDLYELNELCAEQDLSAPVFIQMFIRLGSVVTTEKAWDALWQNDYCSFKEKVMLSNALLQYTEYDASPILLNFFLIRRENEGFYDEDLDELVNLFTEQDIAAPATNVFTEILFDLGDTHHIKKFIIKRKPAIHITEDLYRRAEENEWAYKKTLMPFLNSRRAANQKLEIAQAQTEAEEA</sequence>
<feature type="domain" description="Nephrocystin 3-like N-terminal" evidence="2">
    <location>
        <begin position="15"/>
        <end position="98"/>
    </location>
</feature>
<dbReference type="Pfam" id="PF23397">
    <property type="entry name" value="DUF7104"/>
    <property type="match status" value="4"/>
</dbReference>
<dbReference type="InterPro" id="IPR056884">
    <property type="entry name" value="NPHP3-like_N"/>
</dbReference>
<dbReference type="VEuPathDB" id="FungiDB:BO71DRAFT_419092"/>
<evidence type="ECO:0000313" key="4">
    <source>
        <dbReference type="Proteomes" id="UP000247810"/>
    </source>
</evidence>
<dbReference type="InterPro" id="IPR055530">
    <property type="entry name" value="DUF7104"/>
</dbReference>
<evidence type="ECO:0000313" key="3">
    <source>
        <dbReference type="EMBL" id="PYH94786.1"/>
    </source>
</evidence>
<name>A0A319DBI1_9EURO</name>
<dbReference type="STRING" id="1448320.A0A319DBI1"/>
<keyword evidence="4" id="KW-1185">Reference proteome</keyword>
<dbReference type="AlphaFoldDB" id="A0A319DBI1"/>